<dbReference type="RefSeq" id="WP_120603902.1">
    <property type="nucleotide sequence ID" value="NZ_JABFJX010000171.1"/>
</dbReference>
<keyword evidence="1" id="KW-0812">Transmembrane</keyword>
<keyword evidence="3" id="KW-1185">Reference proteome</keyword>
<proteinExistence type="predicted"/>
<name>A0A3A8K337_9BACT</name>
<dbReference type="Proteomes" id="UP000268313">
    <property type="component" value="Unassembled WGS sequence"/>
</dbReference>
<protein>
    <submittedName>
        <fullName evidence="2">Uncharacterized protein</fullName>
    </submittedName>
</protein>
<feature type="transmembrane region" description="Helical" evidence="1">
    <location>
        <begin position="115"/>
        <end position="136"/>
    </location>
</feature>
<organism evidence="2 3">
    <name type="scientific">Corallococcus carmarthensis</name>
    <dbReference type="NCBI Taxonomy" id="2316728"/>
    <lineage>
        <taxon>Bacteria</taxon>
        <taxon>Pseudomonadati</taxon>
        <taxon>Myxococcota</taxon>
        <taxon>Myxococcia</taxon>
        <taxon>Myxococcales</taxon>
        <taxon>Cystobacterineae</taxon>
        <taxon>Myxococcaceae</taxon>
        <taxon>Corallococcus</taxon>
    </lineage>
</organism>
<dbReference type="OrthoDB" id="5515829at2"/>
<feature type="transmembrane region" description="Helical" evidence="1">
    <location>
        <begin position="52"/>
        <end position="71"/>
    </location>
</feature>
<dbReference type="EMBL" id="RAWE01000062">
    <property type="protein sequence ID" value="RKH01916.1"/>
    <property type="molecule type" value="Genomic_DNA"/>
</dbReference>
<gene>
    <name evidence="2" type="ORF">D7X32_18605</name>
</gene>
<dbReference type="AlphaFoldDB" id="A0A3A8K337"/>
<feature type="transmembrane region" description="Helical" evidence="1">
    <location>
        <begin position="83"/>
        <end position="103"/>
    </location>
</feature>
<keyword evidence="1" id="KW-1133">Transmembrane helix</keyword>
<evidence type="ECO:0000313" key="3">
    <source>
        <dbReference type="Proteomes" id="UP000268313"/>
    </source>
</evidence>
<evidence type="ECO:0000313" key="2">
    <source>
        <dbReference type="EMBL" id="RKH01916.1"/>
    </source>
</evidence>
<comment type="caution">
    <text evidence="2">The sequence shown here is derived from an EMBL/GenBank/DDBJ whole genome shotgun (WGS) entry which is preliminary data.</text>
</comment>
<reference evidence="3" key="1">
    <citation type="submission" date="2018-09" db="EMBL/GenBank/DDBJ databases">
        <authorList>
            <person name="Livingstone P.G."/>
            <person name="Whitworth D.E."/>
        </authorList>
    </citation>
    <scope>NUCLEOTIDE SEQUENCE [LARGE SCALE GENOMIC DNA]</scope>
    <source>
        <strain evidence="3">CA043D</strain>
    </source>
</reference>
<accession>A0A3A8K337</accession>
<keyword evidence="1" id="KW-0472">Membrane</keyword>
<sequence>MSPETKSSPSKSGLEGQLLSGVQRLSTETGSTGEPLTPGAVRRRALRTLAKGTGLVLLGAVIIGVLVWLGMGGNGVLPQLLAMPTFFLGAAYLIAGLTGLLTGRPWDRTPFWVKLPMMIVGAFVAFTALIVVAVAGTSAVRSATDSTPDVRMRPGE</sequence>
<evidence type="ECO:0000256" key="1">
    <source>
        <dbReference type="SAM" id="Phobius"/>
    </source>
</evidence>